<keyword evidence="2" id="KW-1185">Reference proteome</keyword>
<sequence length="69" mass="8344">MTKDNFDNYLQKFNLNKKDLANLLSLPYGTVNNWNGISKPFPSWLNSWFYYYEKSLKFDKIKELLKDEI</sequence>
<dbReference type="RefSeq" id="WP_075493142.1">
    <property type="nucleotide sequence ID" value="NZ_CP053844.1"/>
</dbReference>
<dbReference type="OrthoDB" id="5325244at2"/>
<evidence type="ECO:0000313" key="1">
    <source>
        <dbReference type="EMBL" id="CZE47709.1"/>
    </source>
</evidence>
<name>A0A128EMV6_9BACT</name>
<protein>
    <submittedName>
        <fullName evidence="1">Uncharacterized protein</fullName>
    </submittedName>
</protein>
<dbReference type="EMBL" id="FIZP01000004">
    <property type="protein sequence ID" value="CZE47709.1"/>
    <property type="molecule type" value="Genomic_DNA"/>
</dbReference>
<accession>A0A128EMV6</accession>
<proteinExistence type="predicted"/>
<dbReference type="AlphaFoldDB" id="A0A128EMV6"/>
<dbReference type="Proteomes" id="UP000069632">
    <property type="component" value="Unassembled WGS sequence"/>
</dbReference>
<organism evidence="1 2">
    <name type="scientific">Campylobacter geochelonis</name>
    <dbReference type="NCBI Taxonomy" id="1780362"/>
    <lineage>
        <taxon>Bacteria</taxon>
        <taxon>Pseudomonadati</taxon>
        <taxon>Campylobacterota</taxon>
        <taxon>Epsilonproteobacteria</taxon>
        <taxon>Campylobacterales</taxon>
        <taxon>Campylobacteraceae</taxon>
        <taxon>Campylobacter</taxon>
    </lineage>
</organism>
<gene>
    <name evidence="1" type="ORF">ERS672216_01019</name>
</gene>
<evidence type="ECO:0000313" key="2">
    <source>
        <dbReference type="Proteomes" id="UP000069632"/>
    </source>
</evidence>
<reference evidence="1 2" key="1">
    <citation type="submission" date="2016-02" db="EMBL/GenBank/DDBJ databases">
        <authorList>
            <consortium name="Pathogen Informatics"/>
        </authorList>
    </citation>
    <scope>NUCLEOTIDE SEQUENCE [LARGE SCALE GENOMIC DNA]</scope>
    <source>
        <strain evidence="1 2">RC20</strain>
    </source>
</reference>